<dbReference type="RefSeq" id="WP_076226723.1">
    <property type="nucleotide sequence ID" value="NZ_JBHMEH010000022.1"/>
</dbReference>
<accession>A0AAX2MC82</accession>
<gene>
    <name evidence="2" type="ORF">NCTC8684_03467</name>
</gene>
<feature type="chain" id="PRO_5043791367" evidence="1">
    <location>
        <begin position="18"/>
        <end position="218"/>
    </location>
</feature>
<protein>
    <submittedName>
        <fullName evidence="2">Uncharacterized protein</fullName>
    </submittedName>
</protein>
<evidence type="ECO:0000313" key="2">
    <source>
        <dbReference type="EMBL" id="SUX34446.1"/>
    </source>
</evidence>
<proteinExistence type="predicted"/>
<sequence>MRWPILCLLLLPLAAGAADLRQRQCFPSQALRVCLWQDARLAALKDGGFGGGEGDEWKPALAPAELRIYDSQGGQLSRLRVGRLSMIERTRLGDGGKPVFLLKEDHSAGFGSYSGVEARPFTVSARGIRFAQPQGGDPAQPFAMASALKSGWKEARDGFLLVSCAPDFPAKGEWDGETFRVSYRRLKLQDGQWRLTERSARGFWENEGDFPAERLFPK</sequence>
<feature type="signal peptide" evidence="1">
    <location>
        <begin position="1"/>
        <end position="17"/>
    </location>
</feature>
<name>A0AAX2MC82_CHRVL</name>
<evidence type="ECO:0000256" key="1">
    <source>
        <dbReference type="SAM" id="SignalP"/>
    </source>
</evidence>
<dbReference type="AlphaFoldDB" id="A0AAX2MC82"/>
<organism evidence="2 3">
    <name type="scientific">Chromobacterium violaceum</name>
    <dbReference type="NCBI Taxonomy" id="536"/>
    <lineage>
        <taxon>Bacteria</taxon>
        <taxon>Pseudomonadati</taxon>
        <taxon>Pseudomonadota</taxon>
        <taxon>Betaproteobacteria</taxon>
        <taxon>Neisseriales</taxon>
        <taxon>Chromobacteriaceae</taxon>
        <taxon>Chromobacterium</taxon>
    </lineage>
</organism>
<dbReference type="EMBL" id="UIGR01000001">
    <property type="protein sequence ID" value="SUX34446.1"/>
    <property type="molecule type" value="Genomic_DNA"/>
</dbReference>
<evidence type="ECO:0000313" key="3">
    <source>
        <dbReference type="Proteomes" id="UP000254029"/>
    </source>
</evidence>
<reference evidence="2 3" key="1">
    <citation type="submission" date="2018-06" db="EMBL/GenBank/DDBJ databases">
        <authorList>
            <consortium name="Pathogen Informatics"/>
            <person name="Doyle S."/>
        </authorList>
    </citation>
    <scope>NUCLEOTIDE SEQUENCE [LARGE SCALE GENOMIC DNA]</scope>
    <source>
        <strain evidence="2 3">NCTC8684</strain>
    </source>
</reference>
<dbReference type="Proteomes" id="UP000254029">
    <property type="component" value="Unassembled WGS sequence"/>
</dbReference>
<keyword evidence="1" id="KW-0732">Signal</keyword>
<comment type="caution">
    <text evidence="2">The sequence shown here is derived from an EMBL/GenBank/DDBJ whole genome shotgun (WGS) entry which is preliminary data.</text>
</comment>